<keyword evidence="2" id="KW-1185">Reference proteome</keyword>
<reference evidence="1" key="1">
    <citation type="journal article" date="2022" name="Int. J. Mol. Sci.">
        <title>Draft Genome of Tanacetum Coccineum: Genomic Comparison of Closely Related Tanacetum-Family Plants.</title>
        <authorList>
            <person name="Yamashiro T."/>
            <person name="Shiraishi A."/>
            <person name="Nakayama K."/>
            <person name="Satake H."/>
        </authorList>
    </citation>
    <scope>NUCLEOTIDE SEQUENCE</scope>
</reference>
<dbReference type="Proteomes" id="UP001151760">
    <property type="component" value="Unassembled WGS sequence"/>
</dbReference>
<accession>A0ABQ5CZH4</accession>
<evidence type="ECO:0000313" key="2">
    <source>
        <dbReference type="Proteomes" id="UP001151760"/>
    </source>
</evidence>
<name>A0ABQ5CZH4_9ASTR</name>
<gene>
    <name evidence="1" type="ORF">Tco_0922924</name>
</gene>
<sequence length="143" mass="16748">MCRPTLCTPYFGNAMSNAGRPGMSIALQMKSALRKSIQSLDILGHSRYFDRYNRYPRVAAWNKKKGRFLGPMVIPFFEGNMPAARLTPDDNEARSDWWISSRAYFDGFICQVERVPFDLSRQNMYEIPSDIYREFDEQKREIE</sequence>
<dbReference type="EMBL" id="BQNB010014798">
    <property type="protein sequence ID" value="GJT32505.1"/>
    <property type="molecule type" value="Genomic_DNA"/>
</dbReference>
<comment type="caution">
    <text evidence="1">The sequence shown here is derived from an EMBL/GenBank/DDBJ whole genome shotgun (WGS) entry which is preliminary data.</text>
</comment>
<evidence type="ECO:0000313" key="1">
    <source>
        <dbReference type="EMBL" id="GJT32505.1"/>
    </source>
</evidence>
<reference evidence="1" key="2">
    <citation type="submission" date="2022-01" db="EMBL/GenBank/DDBJ databases">
        <authorList>
            <person name="Yamashiro T."/>
            <person name="Shiraishi A."/>
            <person name="Satake H."/>
            <person name="Nakayama K."/>
        </authorList>
    </citation>
    <scope>NUCLEOTIDE SEQUENCE</scope>
</reference>
<protein>
    <submittedName>
        <fullName evidence="1">Uncharacterized protein</fullName>
    </submittedName>
</protein>
<organism evidence="1 2">
    <name type="scientific">Tanacetum coccineum</name>
    <dbReference type="NCBI Taxonomy" id="301880"/>
    <lineage>
        <taxon>Eukaryota</taxon>
        <taxon>Viridiplantae</taxon>
        <taxon>Streptophyta</taxon>
        <taxon>Embryophyta</taxon>
        <taxon>Tracheophyta</taxon>
        <taxon>Spermatophyta</taxon>
        <taxon>Magnoliopsida</taxon>
        <taxon>eudicotyledons</taxon>
        <taxon>Gunneridae</taxon>
        <taxon>Pentapetalae</taxon>
        <taxon>asterids</taxon>
        <taxon>campanulids</taxon>
        <taxon>Asterales</taxon>
        <taxon>Asteraceae</taxon>
        <taxon>Asteroideae</taxon>
        <taxon>Anthemideae</taxon>
        <taxon>Anthemidinae</taxon>
        <taxon>Tanacetum</taxon>
    </lineage>
</organism>
<proteinExistence type="predicted"/>